<keyword evidence="4" id="KW-0472">Membrane</keyword>
<dbReference type="Proteomes" id="UP000694544">
    <property type="component" value="Unplaced"/>
</dbReference>
<keyword evidence="10" id="KW-1185">Reference proteome</keyword>
<evidence type="ECO:0000313" key="10">
    <source>
        <dbReference type="Proteomes" id="UP000694544"/>
    </source>
</evidence>
<reference evidence="9" key="2">
    <citation type="submission" date="2025-09" db="UniProtKB">
        <authorList>
            <consortium name="Ensembl"/>
        </authorList>
    </citation>
    <scope>IDENTIFICATION</scope>
</reference>
<feature type="domain" description="Core shell protein Gag P30" evidence="8">
    <location>
        <begin position="211"/>
        <end position="407"/>
    </location>
</feature>
<dbReference type="Pfam" id="PF01140">
    <property type="entry name" value="Gag_MA"/>
    <property type="match status" value="1"/>
</dbReference>
<dbReference type="InterPro" id="IPR003036">
    <property type="entry name" value="Gag_P30"/>
</dbReference>
<feature type="region of interest" description="Disordered" evidence="5">
    <location>
        <begin position="145"/>
        <end position="202"/>
    </location>
</feature>
<evidence type="ECO:0000259" key="6">
    <source>
        <dbReference type="Pfam" id="PF01140"/>
    </source>
</evidence>
<evidence type="ECO:0000256" key="2">
    <source>
        <dbReference type="ARBA" id="ARBA00022511"/>
    </source>
</evidence>
<dbReference type="Gene3D" id="1.10.150.180">
    <property type="entry name" value="Gamma-retroviral matrix domain"/>
    <property type="match status" value="1"/>
</dbReference>
<keyword evidence="2" id="KW-1032">Host cell membrane</keyword>
<feature type="domain" description="Gamma-retroviral matrix protein" evidence="6">
    <location>
        <begin position="2"/>
        <end position="110"/>
    </location>
</feature>
<feature type="domain" description="Gag polyprotein inner coat protein p12" evidence="7">
    <location>
        <begin position="116"/>
        <end position="192"/>
    </location>
</feature>
<name>A0A8C6CPV9_MOSMO</name>
<evidence type="ECO:0000313" key="9">
    <source>
        <dbReference type="Ensembl" id="ENSMMSP00000004877.1"/>
    </source>
</evidence>
<comment type="subcellular location">
    <subcellularLocation>
        <location evidence="1">Host cell membrane</location>
    </subcellularLocation>
</comment>
<dbReference type="SUPFAM" id="SSF47943">
    <property type="entry name" value="Retrovirus capsid protein, N-terminal core domain"/>
    <property type="match status" value="1"/>
</dbReference>
<feature type="compositionally biased region" description="Low complexity" evidence="5">
    <location>
        <begin position="150"/>
        <end position="165"/>
    </location>
</feature>
<dbReference type="Gene3D" id="1.10.375.10">
    <property type="entry name" value="Human Immunodeficiency Virus Type 1 Capsid Protein"/>
    <property type="match status" value="1"/>
</dbReference>
<dbReference type="AlphaFoldDB" id="A0A8C6CPV9"/>
<evidence type="ECO:0000259" key="8">
    <source>
        <dbReference type="Pfam" id="PF02093"/>
    </source>
</evidence>
<dbReference type="GO" id="GO:0019068">
    <property type="term" value="P:virion assembly"/>
    <property type="evidence" value="ECO:0007669"/>
    <property type="project" value="InterPro"/>
</dbReference>
<dbReference type="Pfam" id="PF01141">
    <property type="entry name" value="Gag_p12"/>
    <property type="match status" value="1"/>
</dbReference>
<proteinExistence type="predicted"/>
<dbReference type="InterPro" id="IPR008919">
    <property type="entry name" value="Retrov_capsid_N"/>
</dbReference>
<reference evidence="9" key="1">
    <citation type="submission" date="2025-08" db="UniProtKB">
        <authorList>
            <consortium name="Ensembl"/>
        </authorList>
    </citation>
    <scope>IDENTIFICATION</scope>
</reference>
<organism evidence="9 10">
    <name type="scientific">Moschus moschiferus</name>
    <name type="common">Siberian musk deer</name>
    <name type="synonym">Moschus sibiricus</name>
    <dbReference type="NCBI Taxonomy" id="68415"/>
    <lineage>
        <taxon>Eukaryota</taxon>
        <taxon>Metazoa</taxon>
        <taxon>Chordata</taxon>
        <taxon>Craniata</taxon>
        <taxon>Vertebrata</taxon>
        <taxon>Euteleostomi</taxon>
        <taxon>Mammalia</taxon>
        <taxon>Eutheria</taxon>
        <taxon>Laurasiatheria</taxon>
        <taxon>Artiodactyla</taxon>
        <taxon>Ruminantia</taxon>
        <taxon>Pecora</taxon>
        <taxon>Moschidae</taxon>
        <taxon>Moschus</taxon>
    </lineage>
</organism>
<dbReference type="Ensembl" id="ENSMMST00000005304.1">
    <property type="protein sequence ID" value="ENSMMSP00000004877.1"/>
    <property type="gene ID" value="ENSMMSG00000003670.1"/>
</dbReference>
<evidence type="ECO:0000259" key="7">
    <source>
        <dbReference type="Pfam" id="PF01141"/>
    </source>
</evidence>
<dbReference type="SUPFAM" id="SSF47836">
    <property type="entry name" value="Retroviral matrix proteins"/>
    <property type="match status" value="1"/>
</dbReference>
<evidence type="ECO:0000256" key="3">
    <source>
        <dbReference type="ARBA" id="ARBA00022870"/>
    </source>
</evidence>
<evidence type="ECO:0000256" key="5">
    <source>
        <dbReference type="SAM" id="MobiDB-lite"/>
    </source>
</evidence>
<dbReference type="InterPro" id="IPR010999">
    <property type="entry name" value="Retrovr_matrix"/>
</dbReference>
<dbReference type="PANTHER" id="PTHR33166">
    <property type="entry name" value="GAG_P30 DOMAIN-CONTAINING PROTEIN"/>
    <property type="match status" value="1"/>
</dbReference>
<dbReference type="InterPro" id="IPR000840">
    <property type="entry name" value="G_retro_matrix"/>
</dbReference>
<evidence type="ECO:0008006" key="11">
    <source>
        <dbReference type="Google" id="ProtNLM"/>
    </source>
</evidence>
<sequence>MGQSLTTPLSLTLQHWRDVQTIAHNQSVDVRRKKWTTFCSSEWPSFNVGWPQEGTFNLDIISQVKARVMDPGPHGHPDQVAYIVTWETLACNPPPWVKPFATPQVPPLSIGPSPSTPSLTCSGPATSTVLPPGDDLLIDLLTEAPPPYQEPASAREAAPAAAAPAPIVPAPSPVAGRLRVRREPTPDSTSQALPLRTGPNGQPQYWPFSASDLYNWKNNNPSFSQDPSRLISLIESILVTHQPTWDDCQQLLQALLTTEEKQRVFLEARKNVPGENGRPTQLPNEIDAAFPLGRPDWDFSTAEGRNHLRLYRQLLIAGLQGAARHPTNLAQVKQVIQGPEESPSAFLERLKEAYRMYTPYNPEDPGCNLPMSFIWQSAPDIRKKLERLENLKESSLQDLVKEAEHVGNLISCSSAFSETSLNIWKFTVHVLLKPGL</sequence>
<evidence type="ECO:0000256" key="1">
    <source>
        <dbReference type="ARBA" id="ARBA00004165"/>
    </source>
</evidence>
<dbReference type="Pfam" id="PF02093">
    <property type="entry name" value="Gag_p30"/>
    <property type="match status" value="1"/>
</dbReference>
<evidence type="ECO:0000256" key="4">
    <source>
        <dbReference type="ARBA" id="ARBA00023136"/>
    </source>
</evidence>
<dbReference type="GeneTree" id="ENSGT01150000287075"/>
<protein>
    <recommendedName>
        <fullName evidence="11">Gag polyprotein</fullName>
    </recommendedName>
</protein>
<accession>A0A8C6CPV9</accession>
<dbReference type="InterPro" id="IPR050462">
    <property type="entry name" value="Retroviral_Gag-Pol_poly"/>
</dbReference>
<dbReference type="InterPro" id="IPR002079">
    <property type="entry name" value="Gag_p12"/>
</dbReference>
<dbReference type="InterPro" id="IPR036946">
    <property type="entry name" value="G_retro_matrix_sf"/>
</dbReference>
<keyword evidence="3" id="KW-1043">Host membrane</keyword>